<dbReference type="InterPro" id="IPR027417">
    <property type="entry name" value="P-loop_NTPase"/>
</dbReference>
<reference evidence="5" key="1">
    <citation type="submission" date="2017-02" db="EMBL/GenBank/DDBJ databases">
        <title>Tessaracoccus aquaemaris sp. nov., isolated from the intestine of a Korean rockfish, Sebastes schlegelii, in a marine aquaculture pond.</title>
        <authorList>
            <person name="Tak E.J."/>
            <person name="Bae J.-W."/>
        </authorList>
    </citation>
    <scope>NUCLEOTIDE SEQUENCE [LARGE SCALE GENOMIC DNA]</scope>
    <source>
        <strain evidence="5">NSG39</strain>
    </source>
</reference>
<proteinExistence type="predicted"/>
<feature type="region of interest" description="Disordered" evidence="1">
    <location>
        <begin position="289"/>
        <end position="346"/>
    </location>
</feature>
<dbReference type="InterPro" id="IPR048428">
    <property type="entry name" value="YobI-NTPase"/>
</dbReference>
<feature type="transmembrane region" description="Helical" evidence="2">
    <location>
        <begin position="108"/>
        <end position="126"/>
    </location>
</feature>
<dbReference type="Pfam" id="PF20693">
    <property type="entry name" value="YobI-ATPase"/>
    <property type="match status" value="1"/>
</dbReference>
<gene>
    <name evidence="4" type="ORF">BW730_04235</name>
</gene>
<feature type="compositionally biased region" description="Basic and acidic residues" evidence="1">
    <location>
        <begin position="302"/>
        <end position="313"/>
    </location>
</feature>
<keyword evidence="2" id="KW-0472">Membrane</keyword>
<sequence length="1270" mass="140789">MGSTFDKGEHRLYVDLLERAVTGPKNLNIALTGRYGTGKSSVLDQFVVNHQDDTVRISINTLGPDPSQDRTNRIQKELVKQLVYLPKRGTIRTSRFARPPLPQLWKDVVLVVIAALLVTGTLWLFGVRPTLWSDGTSWLTGHLWGLLAMFVLSIIAAALARWMIGDRAIVEVSAAGAAVALGKKSDSYFDEYLDEIVTFFEVKSPRYVVFEDLDRFEDPQIFDSLRELNTLINTRPRSLITRARIKLIRRRLKSRTKGERLTLKALMAPEPIRFIYAIKDSLFEKLGTTPKRLPAGTEQADTAERASDGKPSLENDAATPKQGGDNTAGSRDTSHTTNSGAEDLARVEVERANRTKFFEIVIPMVPFITHVNARDHLVSALEEHGLPRDTVSRGLLDLLGSHTTDMRLLLNICNEFVVFAYRLLWTPTPAPGMTEDHLFALVAYKNFHLTDFERIPQQTSTLDVLVMKHRESVDTMVKDLLSQRQNLDADNSLSRKQASLARSWGDRLHAFLKADARQSTYVLAAVVNGVHYNADEFRGVSMWRAAADPDGAGVSVGRAGFTKEQLEAIFPHSTDPQTWRDIHVEELEAERRQIDRKVEVIRAADFKDLIDLTSSESPSHGFDQIIEEVLQSDLARQLVRRGYITKLFAVYAAKFYHGFSGADVADYYNRHVIPGTMDLNHVFTTQNAITHLLEQVPEHFTSTPSVLHVDIVTHLVREDVHETETPDRVSGASEVAAYIASNPSEDAKQFLYRFFLSDSTPRSDFVGLLAEVPWAGLFDYLATSDEATMRNPAAEVAAQQILGLDTRRWLLSHALLVAHAPKRYALNDETRAFLKESYPGIEAFTQDQGDATDVVFSFARDAGIVAFDLGVLSVPMRELFVDAQMYELTVSNLNLALGTGDDPTLDNVETSAAVRSYVHEHISEYLDVMAREAPGSWVLESSDLLAALLEEHLTDWMPEQFARLLERVSSEAALPDITSVDMQTWPWLLSARAVTPTPANVATYCAKRGADDALAAFLVDGESTIAWATPDDPKDGLTADETTDLAISILNAQLTTSHMVQLVSTLRPHTPLPVERMEGGEDDLYSMLLTAGLIEDTAQSFAHFLATGWASVSEAVRAHPGVAKFISPTLVSAHLVDMLADENLPRNVGESVVAGMAEYAQSNEAIRAVGRYAFTNKIPVPSDQLGRLAAALDFTDHALYQFDLNDSLPPDELVSLLISVGEPFSNLGTPDTEFAMPAGQWARKLMIASGRLDVYVWSAELDKSSSRFCL</sequence>
<keyword evidence="2" id="KW-0812">Transmembrane</keyword>
<dbReference type="EMBL" id="CP019606">
    <property type="protein sequence ID" value="AQP46852.1"/>
    <property type="molecule type" value="Genomic_DNA"/>
</dbReference>
<feature type="compositionally biased region" description="Polar residues" evidence="1">
    <location>
        <begin position="324"/>
        <end position="340"/>
    </location>
</feature>
<keyword evidence="2" id="KW-1133">Transmembrane helix</keyword>
<evidence type="ECO:0000313" key="5">
    <source>
        <dbReference type="Proteomes" id="UP000188145"/>
    </source>
</evidence>
<feature type="domain" description="YobI-like P-loop NTPase" evidence="3">
    <location>
        <begin position="13"/>
        <end position="462"/>
    </location>
</feature>
<evidence type="ECO:0000313" key="4">
    <source>
        <dbReference type="EMBL" id="AQP46852.1"/>
    </source>
</evidence>
<feature type="transmembrane region" description="Helical" evidence="2">
    <location>
        <begin position="138"/>
        <end position="160"/>
    </location>
</feature>
<protein>
    <recommendedName>
        <fullName evidence="3">YobI-like P-loop NTPase domain-containing protein</fullName>
    </recommendedName>
</protein>
<dbReference type="Proteomes" id="UP000188145">
    <property type="component" value="Chromosome"/>
</dbReference>
<dbReference type="AlphaFoldDB" id="A0A1Q2CL68"/>
<accession>A0A1Q2CL68</accession>
<evidence type="ECO:0000259" key="3">
    <source>
        <dbReference type="Pfam" id="PF20693"/>
    </source>
</evidence>
<name>A0A1Q2CL68_9ACTN</name>
<evidence type="ECO:0000256" key="1">
    <source>
        <dbReference type="SAM" id="MobiDB-lite"/>
    </source>
</evidence>
<keyword evidence="5" id="KW-1185">Reference proteome</keyword>
<evidence type="ECO:0000256" key="2">
    <source>
        <dbReference type="SAM" id="Phobius"/>
    </source>
</evidence>
<dbReference type="KEGG" id="tes:BW730_04235"/>
<organism evidence="4 5">
    <name type="scientific">Tessaracoccus aquimaris</name>
    <dbReference type="NCBI Taxonomy" id="1332264"/>
    <lineage>
        <taxon>Bacteria</taxon>
        <taxon>Bacillati</taxon>
        <taxon>Actinomycetota</taxon>
        <taxon>Actinomycetes</taxon>
        <taxon>Propionibacteriales</taxon>
        <taxon>Propionibacteriaceae</taxon>
        <taxon>Tessaracoccus</taxon>
    </lineage>
</organism>
<dbReference type="Gene3D" id="3.40.50.300">
    <property type="entry name" value="P-loop containing nucleotide triphosphate hydrolases"/>
    <property type="match status" value="1"/>
</dbReference>